<accession>A0A1I3CYP9</accession>
<dbReference type="InterPro" id="IPR014914">
    <property type="entry name" value="RES_dom"/>
</dbReference>
<dbReference type="Proteomes" id="UP000199548">
    <property type="component" value="Unassembled WGS sequence"/>
</dbReference>
<protein>
    <submittedName>
        <fullName evidence="2">RES domain-containing protein</fullName>
    </submittedName>
</protein>
<feature type="domain" description="RES" evidence="1">
    <location>
        <begin position="18"/>
        <end position="144"/>
    </location>
</feature>
<dbReference type="OrthoDB" id="9789501at2"/>
<organism evidence="2 3">
    <name type="scientific">Paraburkholderia megapolitana</name>
    <dbReference type="NCBI Taxonomy" id="420953"/>
    <lineage>
        <taxon>Bacteria</taxon>
        <taxon>Pseudomonadati</taxon>
        <taxon>Pseudomonadota</taxon>
        <taxon>Betaproteobacteria</taxon>
        <taxon>Burkholderiales</taxon>
        <taxon>Burkholderiaceae</taxon>
        <taxon>Paraburkholderia</taxon>
    </lineage>
</organism>
<keyword evidence="3" id="KW-1185">Reference proteome</keyword>
<dbReference type="EMBL" id="FOQU01000001">
    <property type="protein sequence ID" value="SFH79508.1"/>
    <property type="molecule type" value="Genomic_DNA"/>
</dbReference>
<dbReference type="AlphaFoldDB" id="A0A1I3CYP9"/>
<dbReference type="Pfam" id="PF08808">
    <property type="entry name" value="RES"/>
    <property type="match status" value="1"/>
</dbReference>
<evidence type="ECO:0000259" key="1">
    <source>
        <dbReference type="SMART" id="SM00953"/>
    </source>
</evidence>
<sequence>MRVYRLAKERPGRYLADDISGNGAAIAGGRWNPRGMRVLYTCCHASTSLLEALVHLAGLLPAGGYFLVTLEVPDGAYDNAYIPELPEGWAELTRDPLSTVEIGRRWLEGGQQLAMRVPSVVCPTDFNLLLNPMHADMKGVSVVSKELFSLDPRLFG</sequence>
<evidence type="ECO:0000313" key="3">
    <source>
        <dbReference type="Proteomes" id="UP000199548"/>
    </source>
</evidence>
<dbReference type="RefSeq" id="WP_091006044.1">
    <property type="nucleotide sequence ID" value="NZ_CP041743.1"/>
</dbReference>
<dbReference type="SMART" id="SM00953">
    <property type="entry name" value="RES"/>
    <property type="match status" value="1"/>
</dbReference>
<dbReference type="STRING" id="420953.SAMN05192543_1019"/>
<evidence type="ECO:0000313" key="2">
    <source>
        <dbReference type="EMBL" id="SFH79508.1"/>
    </source>
</evidence>
<gene>
    <name evidence="2" type="ORF">SAMN05192543_1019</name>
</gene>
<proteinExistence type="predicted"/>
<reference evidence="2 3" key="1">
    <citation type="submission" date="2016-10" db="EMBL/GenBank/DDBJ databases">
        <authorList>
            <person name="de Groot N.N."/>
        </authorList>
    </citation>
    <scope>NUCLEOTIDE SEQUENCE [LARGE SCALE GENOMIC DNA]</scope>
    <source>
        <strain evidence="2 3">LMG 23650</strain>
    </source>
</reference>
<name>A0A1I3CYP9_9BURK</name>